<dbReference type="EMBL" id="CDMZ01005040">
    <property type="protein sequence ID" value="CEM51760.1"/>
    <property type="molecule type" value="Genomic_DNA"/>
</dbReference>
<feature type="compositionally biased region" description="Gly residues" evidence="6">
    <location>
        <begin position="1872"/>
        <end position="1882"/>
    </location>
</feature>
<evidence type="ECO:0000256" key="3">
    <source>
        <dbReference type="ARBA" id="ARBA00022833"/>
    </source>
</evidence>
<dbReference type="Gene3D" id="3.30.40.10">
    <property type="entry name" value="Zinc/RING finger domain, C3HC4 (zinc finger)"/>
    <property type="match status" value="1"/>
</dbReference>
<feature type="region of interest" description="Disordered" evidence="6">
    <location>
        <begin position="190"/>
        <end position="250"/>
    </location>
</feature>
<feature type="compositionally biased region" description="Polar residues" evidence="6">
    <location>
        <begin position="1422"/>
        <end position="1437"/>
    </location>
</feature>
<dbReference type="InterPro" id="IPR013083">
    <property type="entry name" value="Znf_RING/FYVE/PHD"/>
</dbReference>
<feature type="compositionally biased region" description="Pro residues" evidence="6">
    <location>
        <begin position="854"/>
        <end position="863"/>
    </location>
</feature>
<organism evidence="8">
    <name type="scientific">Chromera velia CCMP2878</name>
    <dbReference type="NCBI Taxonomy" id="1169474"/>
    <lineage>
        <taxon>Eukaryota</taxon>
        <taxon>Sar</taxon>
        <taxon>Alveolata</taxon>
        <taxon>Colpodellida</taxon>
        <taxon>Chromeraceae</taxon>
        <taxon>Chromera</taxon>
    </lineage>
</organism>
<feature type="compositionally biased region" description="Basic and acidic residues" evidence="6">
    <location>
        <begin position="1378"/>
        <end position="1391"/>
    </location>
</feature>
<keyword evidence="2 4" id="KW-0863">Zinc-finger</keyword>
<evidence type="ECO:0000256" key="2">
    <source>
        <dbReference type="ARBA" id="ARBA00022771"/>
    </source>
</evidence>
<reference evidence="8" key="1">
    <citation type="submission" date="2014-11" db="EMBL/GenBank/DDBJ databases">
        <authorList>
            <person name="Otto D Thomas"/>
            <person name="Naeem Raeece"/>
        </authorList>
    </citation>
    <scope>NUCLEOTIDE SEQUENCE</scope>
</reference>
<evidence type="ECO:0000256" key="6">
    <source>
        <dbReference type="SAM" id="MobiDB-lite"/>
    </source>
</evidence>
<dbReference type="InterPro" id="IPR001841">
    <property type="entry name" value="Znf_RING"/>
</dbReference>
<feature type="compositionally biased region" description="Low complexity" evidence="6">
    <location>
        <begin position="1447"/>
        <end position="1456"/>
    </location>
</feature>
<feature type="compositionally biased region" description="Pro residues" evidence="6">
    <location>
        <begin position="519"/>
        <end position="528"/>
    </location>
</feature>
<feature type="compositionally biased region" description="Pro residues" evidence="6">
    <location>
        <begin position="892"/>
        <end position="915"/>
    </location>
</feature>
<dbReference type="PANTHER" id="PTHR47177:SF3">
    <property type="entry name" value="F18C1.6 PROTEIN"/>
    <property type="match status" value="1"/>
</dbReference>
<evidence type="ECO:0000256" key="4">
    <source>
        <dbReference type="PROSITE-ProRule" id="PRU00175"/>
    </source>
</evidence>
<dbReference type="PROSITE" id="PS50089">
    <property type="entry name" value="ZF_RING_2"/>
    <property type="match status" value="1"/>
</dbReference>
<feature type="compositionally biased region" description="Basic and acidic residues" evidence="6">
    <location>
        <begin position="451"/>
        <end position="462"/>
    </location>
</feature>
<feature type="compositionally biased region" description="Gly residues" evidence="6">
    <location>
        <begin position="356"/>
        <end position="365"/>
    </location>
</feature>
<feature type="compositionally biased region" description="Low complexity" evidence="6">
    <location>
        <begin position="210"/>
        <end position="221"/>
    </location>
</feature>
<evidence type="ECO:0000259" key="7">
    <source>
        <dbReference type="PROSITE" id="PS50089"/>
    </source>
</evidence>
<keyword evidence="5" id="KW-0175">Coiled coil</keyword>
<feature type="compositionally biased region" description="Low complexity" evidence="6">
    <location>
        <begin position="1478"/>
        <end position="1491"/>
    </location>
</feature>
<feature type="compositionally biased region" description="Pro residues" evidence="6">
    <location>
        <begin position="1020"/>
        <end position="1031"/>
    </location>
</feature>
<sequence length="1888" mass="198098">MDGDEERPSLPKRRRTDPGNEGEGGGEDAQPQLSDGSVDPPQIDPASAGPSSASSSSSSSSSSGAAEGEGPNGDEMAQAGAGALMPQENGALPEPGTEGNGGDSDVEMIEGLDDSAAKEEADEEPFSCVICMEENVEHVGTLDTCIHEFCFKCIHEWSRTENTCPVCKARFRVIRRTTLEEFLSKITHTLSRRGKRKREESEGGKEKDSSSAATSASASASPDSVEDRKRGDGEGEGEGAEGPAGSDESDVELMVEEFKIPERSQGSDRFAAARQGLRGLVMRDWADAWGARRERRNAVYLGRREPYERTPFSDLTDREVWDEVLMHRRRLRAALLVMAEAAEPSGALAEGSAEGPPGGGLPGGEGGDHGLPSVFDNHERLRERLQVRFEERRRHQEFGEHPSAPRVPGDSRSPITDLGWFRPSRYPDLPRPRQETEPAAAAAAGPAYVPPDRDRQQPDRDPGSSPPSTGAQLMASRRDALGLGSLMIPPQIFGGMDIPEGSPSPSPSPSVHRVGPYFQPHPPDPPAVEPIHVRRPRRPPSRPAPPYQGARVPGVDVDPPLPEGSGELDPPQRLELNRERLARLEELRMQALEDVRAQRARMVQLRQTRSAEAPENPPPSAASASNLRADAPPFIPASPFIPANFPDPPRVAIRLQQQQPQQSSSSAEGTEGPTGEDTQQQQQRGGEEEESPPRGPASDTGAEIGGPTAATWQGEAIARMERLRMRLMQSVVSGAFPTHSTRLRSSQSPPNPPAGPTGTADNTSGGEGTTTLSNNSSRPPPPQVQQVPQTQPSRPITARGRPGRPRPGLAGWASVPQPAPAQLPSHPGLSPVHVPRSPFLSGAVPLPSAQLPAPLGPPLPSWRPPVTVGIREPPRPMEGPRGWHPATMHSPFGPPAVPRMPGPPTLPAVPSPVPLSFPVWPEAAGGRGGSGSGSGSGDNPAQRPNLEGTGEGAPPRGGGNPPAAAAASAAESSEGQGGDAAAEQRPLRRRHVIVRERWNPVSAGASQGEGEGGRGSAVADPPPAPPAPPAASPLLLLPDREGRWPPLIELRDPRWMWGGIERSQRFTGSLPVFIAIERSMESQSSPVNVEGHWLSSYIGTMDARRARRELTEVAGLLQQLRELMPPQSIVDSVEQGGGSGEGNGNGNGDAAAASSSSSSSSSASASASASAPAAAAATSSRVGRRRSGAGGTGGNSEPISATTRPLRIHISGRSAYHELLAGARALNAEMVRRRLILLRRMAGDREGGESEEEAIDVAGESEWMGRAPSDPLLYTRFEALRLERERMREMRHAARERRMHGGPGSPLTAGAADPFWHVPEWLPEQVLMRAGGGSPLPHPVPHEEGFDPSARQEGEGRAVEGRRSSMLRTEVRRRREQHRAAQRERELERAAARAARAAGGEGGSSGGPSGSADGGDAVRQSLLASSSSAWMNPYTFNRGTASGGAAGAASASSARRSGGRRGVVARRRLVIRDESDDSSSSSSNMSSSSSSDSDEDDDMVIEIGSSDDQAEGGAEAAAAGRTRRGGGGTRQSRRAPPIATAHSSRAKAKSKTAAKAKAPVRKGLKAAAKTMPKAKAPPARSSRSGAAAAAAAASRASASASGEEDLPLHLVEPVHNSQTGDGRRATRLRAMLRETYSSRETRAGGVVTTRTQVRFLVDPTERGASGQAEGQQQPRTRIRFLVDPTERAPGHQPRTRLLGDPTERASGQLAEAQQQPRTRASAALQALQALDASPSAAAAAASSAAAGGLTRRTRRGLNPDTGPLPISDVSVSPPQSGPPREAQAGAPANEAMPRTRTRRLVLQSDPPASGEGGGAGLTGVRARGVLRSSGSASASSSSAARAAAPGQNEAVPEPEEEEEPPEGGASAPSASGGSGGRGGGLRRSGRRT</sequence>
<feature type="compositionally biased region" description="Gly residues" evidence="6">
    <location>
        <begin position="949"/>
        <end position="960"/>
    </location>
</feature>
<feature type="region of interest" description="Disordered" evidence="6">
    <location>
        <begin position="392"/>
        <end position="472"/>
    </location>
</feature>
<feature type="region of interest" description="Disordered" evidence="6">
    <location>
        <begin position="1130"/>
        <end position="1204"/>
    </location>
</feature>
<keyword evidence="3" id="KW-0862">Zinc</keyword>
<feature type="region of interest" description="Disordered" evidence="6">
    <location>
        <begin position="492"/>
        <end position="574"/>
    </location>
</feature>
<accession>A0A0G4I4F1</accession>
<feature type="region of interest" description="Disordered" evidence="6">
    <location>
        <begin position="1658"/>
        <end position="1677"/>
    </location>
</feature>
<feature type="region of interest" description="Disordered" evidence="6">
    <location>
        <begin position="347"/>
        <end position="374"/>
    </location>
</feature>
<feature type="compositionally biased region" description="Low complexity" evidence="6">
    <location>
        <begin position="438"/>
        <end position="447"/>
    </location>
</feature>
<dbReference type="InterPro" id="IPR017907">
    <property type="entry name" value="Znf_RING_CS"/>
</dbReference>
<evidence type="ECO:0000313" key="8">
    <source>
        <dbReference type="EMBL" id="CEM51760.1"/>
    </source>
</evidence>
<feature type="compositionally biased region" description="Basic residues" evidence="6">
    <location>
        <begin position="1457"/>
        <end position="1469"/>
    </location>
</feature>
<feature type="compositionally biased region" description="Low complexity" evidence="6">
    <location>
        <begin position="961"/>
        <end position="983"/>
    </location>
</feature>
<feature type="coiled-coil region" evidence="5">
    <location>
        <begin position="574"/>
        <end position="601"/>
    </location>
</feature>
<feature type="compositionally biased region" description="Gly residues" evidence="6">
    <location>
        <begin position="925"/>
        <end position="936"/>
    </location>
</feature>
<proteinExistence type="predicted"/>
<dbReference type="PROSITE" id="PS00518">
    <property type="entry name" value="ZF_RING_1"/>
    <property type="match status" value="1"/>
</dbReference>
<dbReference type="InterPro" id="IPR058746">
    <property type="entry name" value="Znf_RING-type_Topors"/>
</dbReference>
<feature type="compositionally biased region" description="Low complexity" evidence="6">
    <location>
        <begin position="1862"/>
        <end position="1871"/>
    </location>
</feature>
<dbReference type="CDD" id="cd16574">
    <property type="entry name" value="RING-HC_Topors"/>
    <property type="match status" value="1"/>
</dbReference>
<feature type="compositionally biased region" description="Low complexity" evidence="6">
    <location>
        <begin position="1818"/>
        <end position="1844"/>
    </location>
</feature>
<feature type="region of interest" description="Disordered" evidence="6">
    <location>
        <begin position="734"/>
        <end position="1031"/>
    </location>
</feature>
<feature type="region of interest" description="Disordered" evidence="6">
    <location>
        <begin position="606"/>
        <end position="717"/>
    </location>
</feature>
<feature type="compositionally biased region" description="Gly residues" evidence="6">
    <location>
        <begin position="1399"/>
        <end position="1413"/>
    </location>
</feature>
<feature type="compositionally biased region" description="Low complexity" evidence="6">
    <location>
        <begin position="656"/>
        <end position="684"/>
    </location>
</feature>
<feature type="region of interest" description="Disordered" evidence="6">
    <location>
        <begin position="1332"/>
        <end position="1626"/>
    </location>
</feature>
<feature type="compositionally biased region" description="Basic residues" evidence="6">
    <location>
        <begin position="1544"/>
        <end position="1564"/>
    </location>
</feature>
<dbReference type="VEuPathDB" id="CryptoDB:Cvel_10838"/>
<gene>
    <name evidence="8" type="ORF">Cvel_10838</name>
</gene>
<feature type="region of interest" description="Disordered" evidence="6">
    <location>
        <begin position="1682"/>
        <end position="1721"/>
    </location>
</feature>
<dbReference type="SUPFAM" id="SSF57850">
    <property type="entry name" value="RING/U-box"/>
    <property type="match status" value="1"/>
</dbReference>
<name>A0A0G4I4F1_9ALVE</name>
<dbReference type="GO" id="GO:0008270">
    <property type="term" value="F:zinc ion binding"/>
    <property type="evidence" value="ECO:0007669"/>
    <property type="project" value="UniProtKB-KW"/>
</dbReference>
<feature type="compositionally biased region" description="Acidic residues" evidence="6">
    <location>
        <begin position="1852"/>
        <end position="1861"/>
    </location>
</feature>
<feature type="compositionally biased region" description="Low complexity" evidence="6">
    <location>
        <begin position="1511"/>
        <end position="1520"/>
    </location>
</feature>
<feature type="domain" description="RING-type" evidence="7">
    <location>
        <begin position="128"/>
        <end position="168"/>
    </location>
</feature>
<protein>
    <recommendedName>
        <fullName evidence="7">RING-type domain-containing protein</fullName>
    </recommendedName>
</protein>
<dbReference type="PANTHER" id="PTHR47177">
    <property type="entry name" value="F18C1.6 PROTEIN"/>
    <property type="match status" value="1"/>
</dbReference>
<feature type="compositionally biased region" description="Basic and acidic residues" evidence="6">
    <location>
        <begin position="1340"/>
        <end position="1363"/>
    </location>
</feature>
<dbReference type="SMART" id="SM00184">
    <property type="entry name" value="RING"/>
    <property type="match status" value="1"/>
</dbReference>
<evidence type="ECO:0000256" key="1">
    <source>
        <dbReference type="ARBA" id="ARBA00022723"/>
    </source>
</evidence>
<feature type="compositionally biased region" description="Gly residues" evidence="6">
    <location>
        <begin position="1135"/>
        <end position="1147"/>
    </location>
</feature>
<keyword evidence="1" id="KW-0479">Metal-binding</keyword>
<feature type="compositionally biased region" description="Low complexity" evidence="6">
    <location>
        <begin position="784"/>
        <end position="795"/>
    </location>
</feature>
<feature type="region of interest" description="Disordered" evidence="6">
    <location>
        <begin position="1744"/>
        <end position="1888"/>
    </location>
</feature>
<dbReference type="Pfam" id="PF13639">
    <property type="entry name" value="zf-RING_2"/>
    <property type="match status" value="1"/>
</dbReference>
<feature type="compositionally biased region" description="Basic and acidic residues" evidence="6">
    <location>
        <begin position="197"/>
        <end position="209"/>
    </location>
</feature>
<evidence type="ECO:0000256" key="5">
    <source>
        <dbReference type="SAM" id="Coils"/>
    </source>
</evidence>
<feature type="compositionally biased region" description="Low complexity" evidence="6">
    <location>
        <begin position="1565"/>
        <end position="1601"/>
    </location>
</feature>
<feature type="region of interest" description="Disordered" evidence="6">
    <location>
        <begin position="1"/>
        <end position="108"/>
    </location>
</feature>
<feature type="compositionally biased region" description="Low complexity" evidence="6">
    <location>
        <begin position="1148"/>
        <end position="1181"/>
    </location>
</feature>
<feature type="compositionally biased region" description="Low complexity" evidence="6">
    <location>
        <begin position="45"/>
        <end position="66"/>
    </location>
</feature>
<feature type="compositionally biased region" description="Polar residues" evidence="6">
    <location>
        <begin position="738"/>
        <end position="748"/>
    </location>
</feature>